<protein>
    <submittedName>
        <fullName evidence="1">Uncharacterized protein</fullName>
    </submittedName>
</protein>
<gene>
    <name evidence="1" type="ORF">CCHLO57077_00017756</name>
</gene>
<organism evidence="1 2">
    <name type="scientific">Clonostachys chloroleuca</name>
    <dbReference type="NCBI Taxonomy" id="1926264"/>
    <lineage>
        <taxon>Eukaryota</taxon>
        <taxon>Fungi</taxon>
        <taxon>Dikarya</taxon>
        <taxon>Ascomycota</taxon>
        <taxon>Pezizomycotina</taxon>
        <taxon>Sordariomycetes</taxon>
        <taxon>Hypocreomycetidae</taxon>
        <taxon>Hypocreales</taxon>
        <taxon>Bionectriaceae</taxon>
        <taxon>Clonostachys</taxon>
    </lineage>
</organism>
<comment type="caution">
    <text evidence="1">The sequence shown here is derived from an EMBL/GenBank/DDBJ whole genome shotgun (WGS) entry which is preliminary data.</text>
</comment>
<reference evidence="1" key="1">
    <citation type="submission" date="2023-01" db="EMBL/GenBank/DDBJ databases">
        <authorList>
            <person name="Piombo E."/>
        </authorList>
    </citation>
    <scope>NUCLEOTIDE SEQUENCE</scope>
</reference>
<proteinExistence type="predicted"/>
<evidence type="ECO:0000313" key="2">
    <source>
        <dbReference type="Proteomes" id="UP001160390"/>
    </source>
</evidence>
<sequence length="523" mass="59836">MSSFTDQGPDGFQVQSVRCEQLIALGGATPLRCDSIPSALPAFRIDHLTQTNGQSENKSWMDILCFCFSPSEWNRVYNHLPPDDHHIVISSYNGFALVAVWGLVKEHLSSHQLQMTCGQLYETLSDDAKHHYEVNASRGIARRAFLGDWYRKQHGKRASWIESPLLAHDILVLQSAHAEEVARKLVFMGLYVSADDISERFLQNSPHKDIIGRISRSLQYYSSAEDGLQVVALLRQVIWPTEQSYVQPSCNRTPLKNLYLLAESIGVSETRHPIWLSPKTFYQKLGSSLVFQGHMEKASEIRHSLENTGIVLPLLESQVAWHLPINQATEFRRLAPTMSCPGEYMPLLSVFSIYYNRYLPPEVISLLEDPNELAWNRDQVFTPSSQTEFPHQTMTICLLGLWAHEMRTLNLENICLSDEYYNEQDILEHFCDLLKDMGRKDIRIGILARMIQGLDMVLHSQESQSQLASLTERAVHLSKKFLPSEPDPRAACYWVIRLKRPDLNHGNAASYIQDEFRRKKEVL</sequence>
<evidence type="ECO:0000313" key="1">
    <source>
        <dbReference type="EMBL" id="CAI6068427.1"/>
    </source>
</evidence>
<keyword evidence="2" id="KW-1185">Reference proteome</keyword>
<name>A0AA35LTF1_9HYPO</name>
<dbReference type="Proteomes" id="UP001160390">
    <property type="component" value="Unassembled WGS sequence"/>
</dbReference>
<dbReference type="EMBL" id="CABFNP030000633">
    <property type="protein sequence ID" value="CAI6068427.1"/>
    <property type="molecule type" value="Genomic_DNA"/>
</dbReference>
<dbReference type="AlphaFoldDB" id="A0AA35LTF1"/>
<accession>A0AA35LTF1</accession>